<evidence type="ECO:0000256" key="2">
    <source>
        <dbReference type="ARBA" id="ARBA00023180"/>
    </source>
</evidence>
<dbReference type="Proteomes" id="UP000478417">
    <property type="component" value="Unassembled WGS sequence"/>
</dbReference>
<evidence type="ECO:0000313" key="5">
    <source>
        <dbReference type="EMBL" id="NDV61994.1"/>
    </source>
</evidence>
<evidence type="ECO:0000313" key="6">
    <source>
        <dbReference type="Proteomes" id="UP000478417"/>
    </source>
</evidence>
<feature type="chain" id="PRO_5025404526" evidence="3">
    <location>
        <begin position="24"/>
        <end position="597"/>
    </location>
</feature>
<dbReference type="SUPFAM" id="SSF52025">
    <property type="entry name" value="PA domain"/>
    <property type="match status" value="1"/>
</dbReference>
<dbReference type="EMBL" id="JAAGNX010000002">
    <property type="protein sequence ID" value="NDV61994.1"/>
    <property type="molecule type" value="Genomic_DNA"/>
</dbReference>
<keyword evidence="6" id="KW-1185">Reference proteome</keyword>
<keyword evidence="1 3" id="KW-0732">Signal</keyword>
<dbReference type="Gene3D" id="3.50.30.30">
    <property type="match status" value="1"/>
</dbReference>
<evidence type="ECO:0000256" key="1">
    <source>
        <dbReference type="ARBA" id="ARBA00022729"/>
    </source>
</evidence>
<feature type="signal peptide" evidence="3">
    <location>
        <begin position="1"/>
        <end position="23"/>
    </location>
</feature>
<dbReference type="CDD" id="cd04818">
    <property type="entry name" value="PA_subtilisin_1"/>
    <property type="match status" value="1"/>
</dbReference>
<sequence>MKWLKSRLLLSTLACLHTLALEAAEIIVVNQDSAGFGFNDPTPATPVGGNPGTTLGEQRFNLLQRAGDIWGSFLQSNVPIRVQAAFSDLGGDENGTPLASASAISVEINFANAPQSGVIYPIALANSLAGVDLRPDANDINVTINIAPDTDPLLDPWYYGLDGQAPADQTDLLDVLLHEIGHGLGMTSFTNLSNGTFLSNLPDIYSLNLFDTAEQLGWGEMNNPQRKNSSKNAPNLVWTGPYTTAAQASILEKARILEVATPGAIAGEYAYEPALYGPPVPEAGISGILVPVDDGIAPLTDACEPITNGAGLAGNIAYIDRGTCNFDSKSLAAQLAGAVAVIIANNVEGGPVFMTGNSIVDGTELTIPTISISLEDGQALVSQSPGVTLTIGLPASDFAGTSGGFVRIYAPDPVEQGSSVSHWSTAASPDLLMEPFINPVLREDLDLSLTQMKDIGWTVLDIPYPYLNYTLWSEEAFSQGQVLTAQGDDPDKDGLLNIEEYFFGGSPESPSASLAPVLMRSGSGLELTYSRSRLPADLGFVYEVSSDFVNWDEALEGVDYISETTSPLGASAELVTLIPTTPPGGEKLFFRIRIIVQ</sequence>
<organism evidence="5 6">
    <name type="scientific">Oceanipulchritudo coccoides</name>
    <dbReference type="NCBI Taxonomy" id="2706888"/>
    <lineage>
        <taxon>Bacteria</taxon>
        <taxon>Pseudomonadati</taxon>
        <taxon>Verrucomicrobiota</taxon>
        <taxon>Opitutia</taxon>
        <taxon>Puniceicoccales</taxon>
        <taxon>Oceanipulchritudinaceae</taxon>
        <taxon>Oceanipulchritudo</taxon>
    </lineage>
</organism>
<gene>
    <name evidence="5" type="ORF">G0Q06_05985</name>
</gene>
<dbReference type="PANTHER" id="PTHR22702:SF1">
    <property type="entry name" value="PROTEASE-ASSOCIATED DOMAIN-CONTAINING PROTEIN 1"/>
    <property type="match status" value="1"/>
</dbReference>
<dbReference type="AlphaFoldDB" id="A0A6B2M1I3"/>
<proteinExistence type="predicted"/>
<dbReference type="Pfam" id="PF02225">
    <property type="entry name" value="PA"/>
    <property type="match status" value="1"/>
</dbReference>
<evidence type="ECO:0000259" key="4">
    <source>
        <dbReference type="Pfam" id="PF02225"/>
    </source>
</evidence>
<dbReference type="PANTHER" id="PTHR22702">
    <property type="entry name" value="PROTEASE-ASSOCIATED DOMAIN-CONTAINING PROTEIN"/>
    <property type="match status" value="1"/>
</dbReference>
<name>A0A6B2M1I3_9BACT</name>
<dbReference type="InterPro" id="IPR046450">
    <property type="entry name" value="PA_dom_sf"/>
</dbReference>
<comment type="caution">
    <text evidence="5">The sequence shown here is derived from an EMBL/GenBank/DDBJ whole genome shotgun (WGS) entry which is preliminary data.</text>
</comment>
<keyword evidence="2" id="KW-0325">Glycoprotein</keyword>
<feature type="domain" description="PA" evidence="4">
    <location>
        <begin position="299"/>
        <end position="380"/>
    </location>
</feature>
<dbReference type="InterPro" id="IPR003137">
    <property type="entry name" value="PA_domain"/>
</dbReference>
<protein>
    <submittedName>
        <fullName evidence="5">Peptidase</fullName>
    </submittedName>
</protein>
<accession>A0A6B2M1I3</accession>
<reference evidence="5 6" key="1">
    <citation type="submission" date="2020-02" db="EMBL/GenBank/DDBJ databases">
        <title>Albibacoteraceae fam. nov., the first described family within the subdivision 4 Verrucomicrobia.</title>
        <authorList>
            <person name="Xi F."/>
        </authorList>
    </citation>
    <scope>NUCLEOTIDE SEQUENCE [LARGE SCALE GENOMIC DNA]</scope>
    <source>
        <strain evidence="5 6">CK1056</strain>
    </source>
</reference>
<evidence type="ECO:0000256" key="3">
    <source>
        <dbReference type="SAM" id="SignalP"/>
    </source>
</evidence>